<dbReference type="OrthoDB" id="6305173at2"/>
<gene>
    <name evidence="2" type="ORF">JCM7686_pAMI6p028</name>
</gene>
<dbReference type="SMART" id="SM00306">
    <property type="entry name" value="HintN"/>
    <property type="match status" value="1"/>
</dbReference>
<dbReference type="KEGG" id="pami:JCM7686_pAMI6p028"/>
<dbReference type="HOGENOM" id="CLU_052810_2_0_5"/>
<dbReference type="InterPro" id="IPR003587">
    <property type="entry name" value="Hint_dom_N"/>
</dbReference>
<dbReference type="PATRIC" id="fig|1367847.3.peg.4329"/>
<protein>
    <submittedName>
        <fullName evidence="2">Hemolysin-type calcium-binding protein</fullName>
    </submittedName>
</protein>
<proteinExistence type="predicted"/>
<reference evidence="2 3" key="1">
    <citation type="journal article" date="2014" name="BMC Genomics">
        <title>Architecture and functions of a multipartite genome of the methylotrophic bacterium Paracoccus aminophilus JCM 7686, containing primary and secondary chromids.</title>
        <authorList>
            <person name="Dziewit L."/>
            <person name="Czarnecki J."/>
            <person name="Wibberg D."/>
            <person name="Radlinska M."/>
            <person name="Mrozek P."/>
            <person name="Szymczak M."/>
            <person name="Schluter A."/>
            <person name="Puhler A."/>
            <person name="Bartosik D."/>
        </authorList>
    </citation>
    <scope>NUCLEOTIDE SEQUENCE [LARGE SCALE GENOMIC DNA]</scope>
    <source>
        <strain evidence="2">JCM 7686</strain>
        <plasmid evidence="3">Plasmid pAMI6</plasmid>
    </source>
</reference>
<evidence type="ECO:0000313" key="2">
    <source>
        <dbReference type="EMBL" id="AGT11358.1"/>
    </source>
</evidence>
<dbReference type="EMBL" id="CP006654">
    <property type="protein sequence ID" value="AGT11358.1"/>
    <property type="molecule type" value="Genomic_DNA"/>
</dbReference>
<dbReference type="PROSITE" id="PS50817">
    <property type="entry name" value="INTEIN_N_TER"/>
    <property type="match status" value="1"/>
</dbReference>
<dbReference type="RefSeq" id="WP_020953129.1">
    <property type="nucleotide sequence ID" value="NC_022044.1"/>
</dbReference>
<dbReference type="InterPro" id="IPR028992">
    <property type="entry name" value="Hedgehog/Intein_dom"/>
</dbReference>
<geneLocation type="plasmid" evidence="2 3">
    <name>pAMI6</name>
</geneLocation>
<evidence type="ECO:0000259" key="1">
    <source>
        <dbReference type="SMART" id="SM00306"/>
    </source>
</evidence>
<dbReference type="InterPro" id="IPR036844">
    <property type="entry name" value="Hint_dom_sf"/>
</dbReference>
<dbReference type="Proteomes" id="UP000015480">
    <property type="component" value="Plasmid pAMI6"/>
</dbReference>
<dbReference type="SUPFAM" id="SSF51294">
    <property type="entry name" value="Hedgehog/intein (Hint) domain"/>
    <property type="match status" value="1"/>
</dbReference>
<feature type="domain" description="Hint" evidence="1">
    <location>
        <begin position="219"/>
        <end position="322"/>
    </location>
</feature>
<accession>S5YIQ8</accession>
<evidence type="ECO:0000313" key="3">
    <source>
        <dbReference type="Proteomes" id="UP000015480"/>
    </source>
</evidence>
<keyword evidence="2" id="KW-0614">Plasmid</keyword>
<dbReference type="AlphaFoldDB" id="S5YIQ8"/>
<dbReference type="InterPro" id="IPR006141">
    <property type="entry name" value="Intein_N"/>
</dbReference>
<dbReference type="Pfam" id="PF13403">
    <property type="entry name" value="Hint_2"/>
    <property type="match status" value="1"/>
</dbReference>
<dbReference type="Gene3D" id="2.170.16.10">
    <property type="entry name" value="Hedgehog/Intein (Hint) domain"/>
    <property type="match status" value="1"/>
</dbReference>
<sequence>MSYIIDFPRGTLTGDANNGYDLNFDPSRGGAKFSNTFGSSTEVNKFDVANDASGPGTLATGDYVAPIVNNNPVPSKYIGKADISFESVGSTQNGGVFSGLSVTFKIDTISASLIQTDAGALKLLAPDQFSKDDVYVTATLTFKGQTITVHAKHKDIVEALANEAEKVALTNPDFREVSDHVWDNDSIYIATIDNSRPSAPITVNIRETHEIPDKEIGDILCFAAGTLIATANGEIAIENLRVGDLVLTKDHGPQPIRWIGSTKLSAKDLAKHEKLRPVRIAAGALGAGFPASDLSVSPQHRVLVRSRIAEKLFGTDEVLVAAKQLLQIEGINIATDLAEVEYFHMLFDQHEVVLANGTETESLYTGPMALSTVSPEARAEIFALFPELKDRDYSPSTARVLISGRQARKLVVRHIQNSKPLVAAA</sequence>
<organism evidence="2 3">
    <name type="scientific">Paracoccus aminophilus JCM 7686</name>
    <dbReference type="NCBI Taxonomy" id="1367847"/>
    <lineage>
        <taxon>Bacteria</taxon>
        <taxon>Pseudomonadati</taxon>
        <taxon>Pseudomonadota</taxon>
        <taxon>Alphaproteobacteria</taxon>
        <taxon>Rhodobacterales</taxon>
        <taxon>Paracoccaceae</taxon>
        <taxon>Paracoccus</taxon>
    </lineage>
</organism>
<name>S5YIQ8_PARAH</name>
<keyword evidence="3" id="KW-1185">Reference proteome</keyword>
<dbReference type="GO" id="GO:0016539">
    <property type="term" value="P:intein-mediated protein splicing"/>
    <property type="evidence" value="ECO:0007669"/>
    <property type="project" value="InterPro"/>
</dbReference>